<feature type="chain" id="PRO_5027684920" evidence="1">
    <location>
        <begin position="22"/>
        <end position="77"/>
    </location>
</feature>
<proteinExistence type="predicted"/>
<sequence length="77" mass="8872">MDYLLKAIFFLLLLSFHCTDGYVNGRHEIVRREVNVTEVDRGLRGALTMLFQPLADLAAKLKMEIPLIPHSRTKNFN</sequence>
<keyword evidence="2" id="KW-1185">Reference proteome</keyword>
<organism evidence="2 3">
    <name type="scientific">Drosophila mauritiana</name>
    <name type="common">Fruit fly</name>
    <dbReference type="NCBI Taxonomy" id="7226"/>
    <lineage>
        <taxon>Eukaryota</taxon>
        <taxon>Metazoa</taxon>
        <taxon>Ecdysozoa</taxon>
        <taxon>Arthropoda</taxon>
        <taxon>Hexapoda</taxon>
        <taxon>Insecta</taxon>
        <taxon>Pterygota</taxon>
        <taxon>Neoptera</taxon>
        <taxon>Endopterygota</taxon>
        <taxon>Diptera</taxon>
        <taxon>Brachycera</taxon>
        <taxon>Muscomorpha</taxon>
        <taxon>Ephydroidea</taxon>
        <taxon>Drosophilidae</taxon>
        <taxon>Drosophila</taxon>
        <taxon>Sophophora</taxon>
    </lineage>
</organism>
<evidence type="ECO:0000256" key="1">
    <source>
        <dbReference type="SAM" id="SignalP"/>
    </source>
</evidence>
<name>A0A6P8JTK5_DROMA</name>
<feature type="signal peptide" evidence="1">
    <location>
        <begin position="1"/>
        <end position="21"/>
    </location>
</feature>
<dbReference type="RefSeq" id="XP_033160032.1">
    <property type="nucleotide sequence ID" value="XM_033304141.1"/>
</dbReference>
<reference evidence="3" key="1">
    <citation type="submission" date="2025-08" db="UniProtKB">
        <authorList>
            <consortium name="RefSeq"/>
        </authorList>
    </citation>
    <scope>IDENTIFICATION</scope>
    <source>
        <strain evidence="3">Mau12</strain>
        <tissue evidence="3">Whole Body</tissue>
    </source>
</reference>
<dbReference type="AlphaFoldDB" id="A0A6P8JTK5"/>
<evidence type="ECO:0000313" key="3">
    <source>
        <dbReference type="RefSeq" id="XP_033160032.1"/>
    </source>
</evidence>
<evidence type="ECO:0000313" key="2">
    <source>
        <dbReference type="Proteomes" id="UP000515162"/>
    </source>
</evidence>
<dbReference type="GeneID" id="117140944"/>
<gene>
    <name evidence="3" type="primary">LOC117140944</name>
</gene>
<dbReference type="Proteomes" id="UP000515162">
    <property type="component" value="Chromosome 3L"/>
</dbReference>
<accession>A0A6P8JTK5</accession>
<protein>
    <submittedName>
        <fullName evidence="3">Uncharacterized protein LOC117140944</fullName>
    </submittedName>
</protein>
<keyword evidence="1" id="KW-0732">Signal</keyword>